<keyword evidence="6" id="KW-1185">Reference proteome</keyword>
<accession>A0A4Z0A742</accession>
<evidence type="ECO:0000256" key="1">
    <source>
        <dbReference type="ARBA" id="ARBA00004370"/>
    </source>
</evidence>
<dbReference type="InterPro" id="IPR000462">
    <property type="entry name" value="CDP-OH_P_trans"/>
</dbReference>
<dbReference type="PANTHER" id="PTHR10414">
    <property type="entry name" value="ETHANOLAMINEPHOSPHOTRANSFERASE"/>
    <property type="match status" value="1"/>
</dbReference>
<dbReference type="OrthoDB" id="196717at2759"/>
<feature type="transmembrane region" description="Helical" evidence="4">
    <location>
        <begin position="313"/>
        <end position="333"/>
    </location>
</feature>
<keyword evidence="4" id="KW-1133">Transmembrane helix</keyword>
<feature type="transmembrane region" description="Helical" evidence="4">
    <location>
        <begin position="241"/>
        <end position="259"/>
    </location>
</feature>
<evidence type="ECO:0000313" key="5">
    <source>
        <dbReference type="EMBL" id="TFY81458.1"/>
    </source>
</evidence>
<dbReference type="GO" id="GO:0016020">
    <property type="term" value="C:membrane"/>
    <property type="evidence" value="ECO:0007669"/>
    <property type="project" value="UniProtKB-SubCell"/>
</dbReference>
<feature type="transmembrane region" description="Helical" evidence="4">
    <location>
        <begin position="131"/>
        <end position="150"/>
    </location>
</feature>
<dbReference type="Pfam" id="PF01066">
    <property type="entry name" value="CDP-OH_P_transf"/>
    <property type="match status" value="1"/>
</dbReference>
<feature type="transmembrane region" description="Helical" evidence="4">
    <location>
        <begin position="177"/>
        <end position="196"/>
    </location>
</feature>
<dbReference type="PIRSF" id="PIRSF015665">
    <property type="entry name" value="CHOPT"/>
    <property type="match status" value="1"/>
</dbReference>
<dbReference type="InterPro" id="IPR014472">
    <property type="entry name" value="CHOPT"/>
</dbReference>
<protein>
    <submittedName>
        <fullName evidence="5">Uncharacterized protein</fullName>
    </submittedName>
</protein>
<keyword evidence="4" id="KW-0812">Transmembrane</keyword>
<dbReference type="InterPro" id="IPR043130">
    <property type="entry name" value="CDP-OH_PTrfase_TM_dom"/>
</dbReference>
<evidence type="ECO:0000256" key="4">
    <source>
        <dbReference type="SAM" id="Phobius"/>
    </source>
</evidence>
<dbReference type="PANTHER" id="PTHR10414:SF37">
    <property type="entry name" value="BB IN A BOXCAR, ISOFORM C"/>
    <property type="match status" value="1"/>
</dbReference>
<comment type="subcellular location">
    <subcellularLocation>
        <location evidence="1">Membrane</location>
    </subcellularLocation>
</comment>
<feature type="transmembrane region" description="Helical" evidence="4">
    <location>
        <begin position="44"/>
        <end position="68"/>
    </location>
</feature>
<gene>
    <name evidence="5" type="ORF">EWM64_g2549</name>
</gene>
<dbReference type="GO" id="GO:0016780">
    <property type="term" value="F:phosphotransferase activity, for other substituted phosphate groups"/>
    <property type="evidence" value="ECO:0007669"/>
    <property type="project" value="InterPro"/>
</dbReference>
<dbReference type="EMBL" id="SFCI01000209">
    <property type="protein sequence ID" value="TFY81458.1"/>
    <property type="molecule type" value="Genomic_DNA"/>
</dbReference>
<proteinExistence type="inferred from homology"/>
<comment type="similarity">
    <text evidence="2">Belongs to the CDP-alcohol phosphatidyltransferase class-I family.</text>
</comment>
<name>A0A4Z0A742_9AGAM</name>
<dbReference type="STRING" id="135208.A0A4Z0A742"/>
<dbReference type="Gene3D" id="1.20.120.1760">
    <property type="match status" value="1"/>
</dbReference>
<feature type="transmembrane region" description="Helical" evidence="4">
    <location>
        <begin position="208"/>
        <end position="229"/>
    </location>
</feature>
<dbReference type="Proteomes" id="UP000298061">
    <property type="component" value="Unassembled WGS sequence"/>
</dbReference>
<evidence type="ECO:0000256" key="2">
    <source>
        <dbReference type="ARBA" id="ARBA00010441"/>
    </source>
</evidence>
<sequence length="367" mass="41047">MGYIPHHALKNLQNYKYHGVDRSLLSNYVLTPYWNWLVTLWPTWVAPNMITLTGLSLVLINFATLLYYDPTHVAEKGGAGPPHWAAGLFMYQSLDAIDGKQARRTGMAGPLGEMFDHGHLYLGHFSGPVEGILLIVLIYILTGIYGPSFWDQKILTVTRLEDVEAIASRIPNIPLNVAFMIFGACGVALNIITSYINVYTSHRASGQALFKPLLYLLPFPASAIAQVLWMNHPKFSNSDILHSQVFVPFLCAWGLLFAHQVGRIILAHVASQPFPWWDNMFIWSVLGAIDANLPFLIGRPPLIQNSPENTAKFVYLTLVVTFLSYAHFVVAVINDITNYLGIACLTVRKRDARGIWRRAGPSSEKKI</sequence>
<dbReference type="GO" id="GO:0008654">
    <property type="term" value="P:phospholipid biosynthetic process"/>
    <property type="evidence" value="ECO:0007669"/>
    <property type="project" value="InterPro"/>
</dbReference>
<feature type="transmembrane region" description="Helical" evidence="4">
    <location>
        <begin position="280"/>
        <end position="298"/>
    </location>
</feature>
<dbReference type="AlphaFoldDB" id="A0A4Z0A742"/>
<comment type="caution">
    <text evidence="5">The sequence shown here is derived from an EMBL/GenBank/DDBJ whole genome shotgun (WGS) entry which is preliminary data.</text>
</comment>
<organism evidence="5 6">
    <name type="scientific">Hericium alpestre</name>
    <dbReference type="NCBI Taxonomy" id="135208"/>
    <lineage>
        <taxon>Eukaryota</taxon>
        <taxon>Fungi</taxon>
        <taxon>Dikarya</taxon>
        <taxon>Basidiomycota</taxon>
        <taxon>Agaricomycotina</taxon>
        <taxon>Agaricomycetes</taxon>
        <taxon>Russulales</taxon>
        <taxon>Hericiaceae</taxon>
        <taxon>Hericium</taxon>
    </lineage>
</organism>
<keyword evidence="3 4" id="KW-0472">Membrane</keyword>
<reference evidence="5 6" key="1">
    <citation type="submission" date="2019-02" db="EMBL/GenBank/DDBJ databases">
        <title>Genome sequencing of the rare red list fungi Hericium alpestre (H. flagellum).</title>
        <authorList>
            <person name="Buettner E."/>
            <person name="Kellner H."/>
        </authorList>
    </citation>
    <scope>NUCLEOTIDE SEQUENCE [LARGE SCALE GENOMIC DNA]</scope>
    <source>
        <strain evidence="5 6">DSM 108284</strain>
    </source>
</reference>
<evidence type="ECO:0000256" key="3">
    <source>
        <dbReference type="ARBA" id="ARBA00023136"/>
    </source>
</evidence>
<evidence type="ECO:0000313" key="6">
    <source>
        <dbReference type="Proteomes" id="UP000298061"/>
    </source>
</evidence>